<evidence type="ECO:0000313" key="3">
    <source>
        <dbReference type="Proteomes" id="UP000735302"/>
    </source>
</evidence>
<reference evidence="2 3" key="1">
    <citation type="journal article" date="2021" name="Elife">
        <title>Chloroplast acquisition without the gene transfer in kleptoplastic sea slugs, Plakobranchus ocellatus.</title>
        <authorList>
            <person name="Maeda T."/>
            <person name="Takahashi S."/>
            <person name="Yoshida T."/>
            <person name="Shimamura S."/>
            <person name="Takaki Y."/>
            <person name="Nagai Y."/>
            <person name="Toyoda A."/>
            <person name="Suzuki Y."/>
            <person name="Arimoto A."/>
            <person name="Ishii H."/>
            <person name="Satoh N."/>
            <person name="Nishiyama T."/>
            <person name="Hasebe M."/>
            <person name="Maruyama T."/>
            <person name="Minagawa J."/>
            <person name="Obokata J."/>
            <person name="Shigenobu S."/>
        </authorList>
    </citation>
    <scope>NUCLEOTIDE SEQUENCE [LARGE SCALE GENOMIC DNA]</scope>
</reference>
<dbReference type="Proteomes" id="UP000735302">
    <property type="component" value="Unassembled WGS sequence"/>
</dbReference>
<accession>A0AAV4BR64</accession>
<name>A0AAV4BR64_9GAST</name>
<keyword evidence="3" id="KW-1185">Reference proteome</keyword>
<gene>
    <name evidence="2" type="ORF">PoB_004915900</name>
</gene>
<comment type="caution">
    <text evidence="2">The sequence shown here is derived from an EMBL/GenBank/DDBJ whole genome shotgun (WGS) entry which is preliminary data.</text>
</comment>
<dbReference type="EMBL" id="BLXT01005442">
    <property type="protein sequence ID" value="GFO22654.1"/>
    <property type="molecule type" value="Genomic_DNA"/>
</dbReference>
<sequence length="97" mass="10851">MQVSVDAMRLIADPGGSDCEPQDNNREPYRLFPPPANEELRVGNQDCFSHSPETLIPISTASQTEDLDYMPTDTSIVASPEMSQIVRGRKRRRNESS</sequence>
<proteinExistence type="predicted"/>
<evidence type="ECO:0000256" key="1">
    <source>
        <dbReference type="SAM" id="MobiDB-lite"/>
    </source>
</evidence>
<dbReference type="AlphaFoldDB" id="A0AAV4BR64"/>
<feature type="region of interest" description="Disordered" evidence="1">
    <location>
        <begin position="1"/>
        <end position="30"/>
    </location>
</feature>
<evidence type="ECO:0000313" key="2">
    <source>
        <dbReference type="EMBL" id="GFO22654.1"/>
    </source>
</evidence>
<protein>
    <submittedName>
        <fullName evidence="2">Uncharacterized protein</fullName>
    </submittedName>
</protein>
<organism evidence="2 3">
    <name type="scientific">Plakobranchus ocellatus</name>
    <dbReference type="NCBI Taxonomy" id="259542"/>
    <lineage>
        <taxon>Eukaryota</taxon>
        <taxon>Metazoa</taxon>
        <taxon>Spiralia</taxon>
        <taxon>Lophotrochozoa</taxon>
        <taxon>Mollusca</taxon>
        <taxon>Gastropoda</taxon>
        <taxon>Heterobranchia</taxon>
        <taxon>Euthyneura</taxon>
        <taxon>Panpulmonata</taxon>
        <taxon>Sacoglossa</taxon>
        <taxon>Placobranchoidea</taxon>
        <taxon>Plakobranchidae</taxon>
        <taxon>Plakobranchus</taxon>
    </lineage>
</organism>